<dbReference type="NCBIfam" id="NF001924">
    <property type="entry name" value="PRK00702.1"/>
    <property type="match status" value="1"/>
</dbReference>
<dbReference type="Gene3D" id="3.30.70.260">
    <property type="match status" value="1"/>
</dbReference>
<dbReference type="EC" id="5.3.1.6" evidence="3"/>
<dbReference type="InterPro" id="IPR020672">
    <property type="entry name" value="Ribose5P_isomerase_typA_subgr"/>
</dbReference>
<proteinExistence type="inferred from homology"/>
<dbReference type="Proteomes" id="UP000584867">
    <property type="component" value="Unassembled WGS sequence"/>
</dbReference>
<feature type="binding site" evidence="3">
    <location>
        <begin position="102"/>
        <end position="105"/>
    </location>
    <ligand>
        <name>substrate</name>
    </ligand>
</feature>
<gene>
    <name evidence="3" type="primary">rpiA</name>
    <name evidence="4" type="ORF">HDF15_001379</name>
</gene>
<feature type="binding site" evidence="3">
    <location>
        <position position="129"/>
    </location>
    <ligand>
        <name>substrate</name>
    </ligand>
</feature>
<dbReference type="GO" id="GO:0006014">
    <property type="term" value="P:D-ribose metabolic process"/>
    <property type="evidence" value="ECO:0007669"/>
    <property type="project" value="TreeGrafter"/>
</dbReference>
<comment type="catalytic activity">
    <reaction evidence="1 3">
        <text>aldehydo-D-ribose 5-phosphate = D-ribulose 5-phosphate</text>
        <dbReference type="Rhea" id="RHEA:14657"/>
        <dbReference type="ChEBI" id="CHEBI:58121"/>
        <dbReference type="ChEBI" id="CHEBI:58273"/>
        <dbReference type="EC" id="5.3.1.6"/>
    </reaction>
</comment>
<protein>
    <recommendedName>
        <fullName evidence="3">Ribose-5-phosphate isomerase A</fullName>
        <ecNumber evidence="3">5.3.1.6</ecNumber>
    </recommendedName>
    <alternativeName>
        <fullName evidence="3">Phosphoriboisomerase A</fullName>
        <shortName evidence="3">PRI</shortName>
    </alternativeName>
</protein>
<comment type="pathway">
    <text evidence="3">Carbohydrate degradation; pentose phosphate pathway; D-ribose 5-phosphate from D-ribulose 5-phosphate (non-oxidative stage): step 1/1.</text>
</comment>
<dbReference type="PANTHER" id="PTHR11934">
    <property type="entry name" value="RIBOSE-5-PHOSPHATE ISOMERASE"/>
    <property type="match status" value="1"/>
</dbReference>
<dbReference type="SUPFAM" id="SSF100950">
    <property type="entry name" value="NagB/RpiA/CoA transferase-like"/>
    <property type="match status" value="1"/>
</dbReference>
<comment type="similarity">
    <text evidence="3">Belongs to the ribose 5-phosphate isomerase family.</text>
</comment>
<evidence type="ECO:0000256" key="2">
    <source>
        <dbReference type="ARBA" id="ARBA00023235"/>
    </source>
</evidence>
<dbReference type="InterPro" id="IPR037171">
    <property type="entry name" value="NagB/RpiA_transferase-like"/>
</dbReference>
<dbReference type="PANTHER" id="PTHR11934:SF0">
    <property type="entry name" value="RIBOSE-5-PHOSPHATE ISOMERASE"/>
    <property type="match status" value="1"/>
</dbReference>
<organism evidence="4 5">
    <name type="scientific">Granulicella mallensis</name>
    <dbReference type="NCBI Taxonomy" id="940614"/>
    <lineage>
        <taxon>Bacteria</taxon>
        <taxon>Pseudomonadati</taxon>
        <taxon>Acidobacteriota</taxon>
        <taxon>Terriglobia</taxon>
        <taxon>Terriglobales</taxon>
        <taxon>Acidobacteriaceae</taxon>
        <taxon>Granulicella</taxon>
    </lineage>
</organism>
<dbReference type="CDD" id="cd01398">
    <property type="entry name" value="RPI_A"/>
    <property type="match status" value="1"/>
</dbReference>
<dbReference type="InterPro" id="IPR004788">
    <property type="entry name" value="Ribose5P_isomerase_type_A"/>
</dbReference>
<dbReference type="UniPathway" id="UPA00115">
    <property type="reaction ID" value="UER00412"/>
</dbReference>
<accession>A0A7W7ZN56</accession>
<comment type="caution">
    <text evidence="4">The sequence shown here is derived from an EMBL/GenBank/DDBJ whole genome shotgun (WGS) entry which is preliminary data.</text>
</comment>
<dbReference type="FunFam" id="3.40.50.1360:FF:000001">
    <property type="entry name" value="Ribose-5-phosphate isomerase A"/>
    <property type="match status" value="1"/>
</dbReference>
<dbReference type="AlphaFoldDB" id="A0A7W7ZN56"/>
<dbReference type="NCBIfam" id="TIGR00021">
    <property type="entry name" value="rpiA"/>
    <property type="match status" value="1"/>
</dbReference>
<feature type="active site" description="Proton acceptor" evidence="3">
    <location>
        <position position="111"/>
    </location>
</feature>
<feature type="binding site" evidence="3">
    <location>
        <begin position="33"/>
        <end position="36"/>
    </location>
    <ligand>
        <name>substrate</name>
    </ligand>
</feature>
<comment type="subunit">
    <text evidence="3">Homodimer.</text>
</comment>
<dbReference type="GO" id="GO:0004751">
    <property type="term" value="F:ribose-5-phosphate isomerase activity"/>
    <property type="evidence" value="ECO:0007669"/>
    <property type="project" value="UniProtKB-UniRule"/>
</dbReference>
<dbReference type="RefSeq" id="WP_184253910.1">
    <property type="nucleotide sequence ID" value="NZ_JACHIO010000005.1"/>
</dbReference>
<dbReference type="HAMAP" id="MF_00170">
    <property type="entry name" value="Rib_5P_isom_A"/>
    <property type="match status" value="1"/>
</dbReference>
<comment type="function">
    <text evidence="3">Catalyzes the reversible conversion of ribose-5-phosphate to ribulose 5-phosphate.</text>
</comment>
<feature type="binding site" evidence="3">
    <location>
        <begin position="89"/>
        <end position="92"/>
    </location>
    <ligand>
        <name>substrate</name>
    </ligand>
</feature>
<dbReference type="Pfam" id="PF06026">
    <property type="entry name" value="Rib_5-P_isom_A"/>
    <property type="match status" value="1"/>
</dbReference>
<evidence type="ECO:0000313" key="4">
    <source>
        <dbReference type="EMBL" id="MBB5063039.1"/>
    </source>
</evidence>
<dbReference type="EMBL" id="JACHIO010000005">
    <property type="protein sequence ID" value="MBB5063039.1"/>
    <property type="molecule type" value="Genomic_DNA"/>
</dbReference>
<keyword evidence="2 3" id="KW-0413">Isomerase</keyword>
<dbReference type="SUPFAM" id="SSF75445">
    <property type="entry name" value="D-ribose-5-phosphate isomerase (RpiA), lid domain"/>
    <property type="match status" value="1"/>
</dbReference>
<dbReference type="GO" id="GO:0009052">
    <property type="term" value="P:pentose-phosphate shunt, non-oxidative branch"/>
    <property type="evidence" value="ECO:0007669"/>
    <property type="project" value="UniProtKB-UniRule"/>
</dbReference>
<evidence type="ECO:0000313" key="5">
    <source>
        <dbReference type="Proteomes" id="UP000584867"/>
    </source>
</evidence>
<reference evidence="4 5" key="1">
    <citation type="submission" date="2020-08" db="EMBL/GenBank/DDBJ databases">
        <title>Genomic Encyclopedia of Type Strains, Phase IV (KMG-V): Genome sequencing to study the core and pangenomes of soil and plant-associated prokaryotes.</title>
        <authorList>
            <person name="Whitman W."/>
        </authorList>
    </citation>
    <scope>NUCLEOTIDE SEQUENCE [LARGE SCALE GENOMIC DNA]</scope>
    <source>
        <strain evidence="4 5">X5P3</strain>
    </source>
</reference>
<name>A0A7W7ZN56_9BACT</name>
<dbReference type="Gene3D" id="3.40.50.1360">
    <property type="match status" value="1"/>
</dbReference>
<evidence type="ECO:0000256" key="1">
    <source>
        <dbReference type="ARBA" id="ARBA00001713"/>
    </source>
</evidence>
<sequence>MENVREARSRIKMKAAEHAVELVKSGMTVGFGSGSTVSMWVRLLGERVRDHSLQIVAVASSREIERLGRSYGIPFMDIDKCDRIDVTVDGADEIAPGLALIKGKGGELLREKMLASSSKIFVVIADSSKVVSKLGGVPIPVEVIPMAVSLVSCALEELGFAVKPRECPDGSSYLTDQRNYVLDCTGVAIDDPYQMMTEINAIVGVVEHGIFLDMVNFAIIADEDGVVERRV</sequence>
<dbReference type="GO" id="GO:0005829">
    <property type="term" value="C:cytosol"/>
    <property type="evidence" value="ECO:0007669"/>
    <property type="project" value="TreeGrafter"/>
</dbReference>
<evidence type="ECO:0000256" key="3">
    <source>
        <dbReference type="HAMAP-Rule" id="MF_00170"/>
    </source>
</evidence>